<evidence type="ECO:0000313" key="5">
    <source>
        <dbReference type="Proteomes" id="UP000434209"/>
    </source>
</evidence>
<dbReference type="Proteomes" id="UP000434209">
    <property type="component" value="Chromosome 2"/>
</dbReference>
<dbReference type="EMBL" id="CP046910">
    <property type="protein sequence ID" value="QGZ56257.1"/>
    <property type="molecule type" value="Genomic_DNA"/>
</dbReference>
<comment type="catalytic activity">
    <reaction evidence="3">
        <text>L-glutaminyl-[protein] + H2O = L-glutamyl-[protein] + NH4(+)</text>
        <dbReference type="Rhea" id="RHEA:16441"/>
        <dbReference type="Rhea" id="RHEA-COMP:10207"/>
        <dbReference type="Rhea" id="RHEA-COMP:10208"/>
        <dbReference type="ChEBI" id="CHEBI:15377"/>
        <dbReference type="ChEBI" id="CHEBI:28938"/>
        <dbReference type="ChEBI" id="CHEBI:29973"/>
        <dbReference type="ChEBI" id="CHEBI:30011"/>
        <dbReference type="EC" id="3.5.1.44"/>
    </reaction>
</comment>
<organism evidence="4 5">
    <name type="scientific">Paraburkholderia acidiphila</name>
    <dbReference type="NCBI Taxonomy" id="2571747"/>
    <lineage>
        <taxon>Bacteria</taxon>
        <taxon>Pseudomonadati</taxon>
        <taxon>Pseudomonadota</taxon>
        <taxon>Betaproteobacteria</taxon>
        <taxon>Burkholderiales</taxon>
        <taxon>Burkholderiaceae</taxon>
        <taxon>Paraburkholderia</taxon>
    </lineage>
</organism>
<dbReference type="Gene3D" id="3.30.1330.200">
    <property type="match status" value="1"/>
</dbReference>
<protein>
    <recommendedName>
        <fullName evidence="3">Probable chemoreceptor glutamine deamidase CheD</fullName>
        <ecNumber evidence="3">3.5.1.44</ecNumber>
    </recommendedName>
</protein>
<accession>A0A7Z2J910</accession>
<dbReference type="EC" id="3.5.1.44" evidence="3"/>
<dbReference type="HAMAP" id="MF_01440">
    <property type="entry name" value="CheD"/>
    <property type="match status" value="1"/>
</dbReference>
<dbReference type="PANTHER" id="PTHR35147:SF1">
    <property type="entry name" value="CHEMORECEPTOR GLUTAMINE DEAMIDASE CHED-RELATED"/>
    <property type="match status" value="1"/>
</dbReference>
<dbReference type="InterPro" id="IPR005659">
    <property type="entry name" value="Chemorcpt_Glu_NH3ase_CheD"/>
</dbReference>
<keyword evidence="5" id="KW-1185">Reference proteome</keyword>
<proteinExistence type="inferred from homology"/>
<dbReference type="RefSeq" id="WP_158759225.1">
    <property type="nucleotide sequence ID" value="NZ_CP046910.1"/>
</dbReference>
<dbReference type="InterPro" id="IPR038592">
    <property type="entry name" value="CheD-like_sf"/>
</dbReference>
<dbReference type="GO" id="GO:0050568">
    <property type="term" value="F:protein-glutamine glutaminase activity"/>
    <property type="evidence" value="ECO:0007669"/>
    <property type="project" value="UniProtKB-UniRule"/>
</dbReference>
<keyword evidence="2 3" id="KW-0378">Hydrolase</keyword>
<dbReference type="SUPFAM" id="SSF64438">
    <property type="entry name" value="CNF1/YfiH-like putative cysteine hydrolases"/>
    <property type="match status" value="1"/>
</dbReference>
<evidence type="ECO:0000313" key="4">
    <source>
        <dbReference type="EMBL" id="QGZ56257.1"/>
    </source>
</evidence>
<dbReference type="InterPro" id="IPR011324">
    <property type="entry name" value="Cytotoxic_necrot_fac-like_cat"/>
</dbReference>
<dbReference type="PANTHER" id="PTHR35147">
    <property type="entry name" value="CHEMORECEPTOR GLUTAMINE DEAMIDASE CHED-RELATED"/>
    <property type="match status" value="1"/>
</dbReference>
<name>A0A7Z2J910_9BURK</name>
<dbReference type="Pfam" id="PF03975">
    <property type="entry name" value="CheD"/>
    <property type="match status" value="1"/>
</dbReference>
<sequence length="184" mass="19987">MSIQRDVQVRMCEIAVSRGEEAKILRATLGSCVGIGLLWRSRATYGLAHCLLPEPTGGARAAGAVQAGNGAKYVIEALPKLLAMMHAHEAREGDIEAVLAGGANMMHHRTTIHEPIGELNVRVARQMLADARLKLVHVDVGGECGRQLSIDCEQHHYAVRHFSRSLEPRSSVMPEQSPNQGVTR</sequence>
<evidence type="ECO:0000256" key="3">
    <source>
        <dbReference type="HAMAP-Rule" id="MF_01440"/>
    </source>
</evidence>
<dbReference type="CDD" id="cd16352">
    <property type="entry name" value="CheD"/>
    <property type="match status" value="1"/>
</dbReference>
<keyword evidence="1 3" id="KW-0145">Chemotaxis</keyword>
<dbReference type="AlphaFoldDB" id="A0A7Z2J910"/>
<evidence type="ECO:0000256" key="2">
    <source>
        <dbReference type="ARBA" id="ARBA00022801"/>
    </source>
</evidence>
<comment type="similarity">
    <text evidence="3">Belongs to the CheD family.</text>
</comment>
<dbReference type="KEGG" id="pacp:FAZ97_14710"/>
<evidence type="ECO:0000256" key="1">
    <source>
        <dbReference type="ARBA" id="ARBA00022500"/>
    </source>
</evidence>
<gene>
    <name evidence="3" type="primary">cheD</name>
    <name evidence="4" type="ORF">FAZ97_14710</name>
</gene>
<dbReference type="OrthoDB" id="7838801at2"/>
<reference evidence="4 5" key="1">
    <citation type="submission" date="2019-12" db="EMBL/GenBank/DDBJ databases">
        <title>Paraburkholderia acidiphila 7Q-K02 sp. nov and Paraburkholderia acidisoli DHF22 sp. nov., two strains isolated from forest soil.</title>
        <authorList>
            <person name="Gao Z."/>
            <person name="Qiu L."/>
        </authorList>
    </citation>
    <scope>NUCLEOTIDE SEQUENCE [LARGE SCALE GENOMIC DNA]</scope>
    <source>
        <strain evidence="4 5">7Q-K02</strain>
    </source>
</reference>
<dbReference type="GO" id="GO:0006935">
    <property type="term" value="P:chemotaxis"/>
    <property type="evidence" value="ECO:0007669"/>
    <property type="project" value="UniProtKB-UniRule"/>
</dbReference>
<comment type="function">
    <text evidence="3">Probably deamidates glutamine residues to glutamate on methyl-accepting chemotaxis receptors (MCPs), playing an important role in chemotaxis.</text>
</comment>